<accession>A0A3B0S0E1</accession>
<reference evidence="1" key="1">
    <citation type="submission" date="2018-06" db="EMBL/GenBank/DDBJ databases">
        <authorList>
            <person name="Zhirakovskaya E."/>
        </authorList>
    </citation>
    <scope>NUCLEOTIDE SEQUENCE</scope>
</reference>
<gene>
    <name evidence="1" type="ORF">MNBD_ACTINO01-1022</name>
</gene>
<protein>
    <submittedName>
        <fullName evidence="1">Uncharacterized protein</fullName>
    </submittedName>
</protein>
<dbReference type="EMBL" id="UOEI01000255">
    <property type="protein sequence ID" value="VAV99340.1"/>
    <property type="molecule type" value="Genomic_DNA"/>
</dbReference>
<evidence type="ECO:0000313" key="1">
    <source>
        <dbReference type="EMBL" id="VAV99340.1"/>
    </source>
</evidence>
<feature type="non-terminal residue" evidence="1">
    <location>
        <position position="31"/>
    </location>
</feature>
<proteinExistence type="predicted"/>
<sequence>MSAVGPHQILAELAAAVSAARPVVAATVVST</sequence>
<name>A0A3B0S0E1_9ZZZZ</name>
<dbReference type="AlphaFoldDB" id="A0A3B0S0E1"/>
<organism evidence="1">
    <name type="scientific">hydrothermal vent metagenome</name>
    <dbReference type="NCBI Taxonomy" id="652676"/>
    <lineage>
        <taxon>unclassified sequences</taxon>
        <taxon>metagenomes</taxon>
        <taxon>ecological metagenomes</taxon>
    </lineage>
</organism>